<organism evidence="4 5">
    <name type="scientific">Lepidopterella palustris CBS 459.81</name>
    <dbReference type="NCBI Taxonomy" id="1314670"/>
    <lineage>
        <taxon>Eukaryota</taxon>
        <taxon>Fungi</taxon>
        <taxon>Dikarya</taxon>
        <taxon>Ascomycota</taxon>
        <taxon>Pezizomycotina</taxon>
        <taxon>Dothideomycetes</taxon>
        <taxon>Pleosporomycetidae</taxon>
        <taxon>Mytilinidiales</taxon>
        <taxon>Argynnaceae</taxon>
        <taxon>Lepidopterella</taxon>
    </lineage>
</organism>
<dbReference type="AlphaFoldDB" id="A0A8E2E6G7"/>
<dbReference type="SUPFAM" id="SSF57701">
    <property type="entry name" value="Zn2/Cys6 DNA-binding domain"/>
    <property type="match status" value="1"/>
</dbReference>
<evidence type="ECO:0000259" key="3">
    <source>
        <dbReference type="Pfam" id="PF00172"/>
    </source>
</evidence>
<protein>
    <recommendedName>
        <fullName evidence="3">Zn(2)-C6 fungal-type domain-containing protein</fullName>
    </recommendedName>
</protein>
<dbReference type="Gene3D" id="4.10.240.10">
    <property type="entry name" value="Zn(2)-C6 fungal-type DNA-binding domain"/>
    <property type="match status" value="1"/>
</dbReference>
<accession>A0A8E2E6G7</accession>
<reference evidence="4 5" key="1">
    <citation type="journal article" date="2016" name="Nat. Commun.">
        <title>Ectomycorrhizal ecology is imprinted in the genome of the dominant symbiotic fungus Cenococcum geophilum.</title>
        <authorList>
            <consortium name="DOE Joint Genome Institute"/>
            <person name="Peter M."/>
            <person name="Kohler A."/>
            <person name="Ohm R.A."/>
            <person name="Kuo A."/>
            <person name="Krutzmann J."/>
            <person name="Morin E."/>
            <person name="Arend M."/>
            <person name="Barry K.W."/>
            <person name="Binder M."/>
            <person name="Choi C."/>
            <person name="Clum A."/>
            <person name="Copeland A."/>
            <person name="Grisel N."/>
            <person name="Haridas S."/>
            <person name="Kipfer T."/>
            <person name="LaButti K."/>
            <person name="Lindquist E."/>
            <person name="Lipzen A."/>
            <person name="Maire R."/>
            <person name="Meier B."/>
            <person name="Mihaltcheva S."/>
            <person name="Molinier V."/>
            <person name="Murat C."/>
            <person name="Poggeler S."/>
            <person name="Quandt C.A."/>
            <person name="Sperisen C."/>
            <person name="Tritt A."/>
            <person name="Tisserant E."/>
            <person name="Crous P.W."/>
            <person name="Henrissat B."/>
            <person name="Nehls U."/>
            <person name="Egli S."/>
            <person name="Spatafora J.W."/>
            <person name="Grigoriev I.V."/>
            <person name="Martin F.M."/>
        </authorList>
    </citation>
    <scope>NUCLEOTIDE SEQUENCE [LARGE SCALE GENOMIC DNA]</scope>
    <source>
        <strain evidence="4 5">CBS 459.81</strain>
    </source>
</reference>
<dbReference type="InterPro" id="IPR036864">
    <property type="entry name" value="Zn2-C6_fun-type_DNA-bd_sf"/>
</dbReference>
<dbReference type="GO" id="GO:0008270">
    <property type="term" value="F:zinc ion binding"/>
    <property type="evidence" value="ECO:0007669"/>
    <property type="project" value="InterPro"/>
</dbReference>
<evidence type="ECO:0000313" key="5">
    <source>
        <dbReference type="Proteomes" id="UP000250266"/>
    </source>
</evidence>
<name>A0A8E2E6G7_9PEZI</name>
<evidence type="ECO:0000256" key="1">
    <source>
        <dbReference type="ARBA" id="ARBA00023242"/>
    </source>
</evidence>
<dbReference type="Pfam" id="PF00172">
    <property type="entry name" value="Zn_clus"/>
    <property type="match status" value="1"/>
</dbReference>
<keyword evidence="5" id="KW-1185">Reference proteome</keyword>
<dbReference type="GO" id="GO:0000981">
    <property type="term" value="F:DNA-binding transcription factor activity, RNA polymerase II-specific"/>
    <property type="evidence" value="ECO:0007669"/>
    <property type="project" value="InterPro"/>
</dbReference>
<gene>
    <name evidence="4" type="ORF">K432DRAFT_427527</name>
</gene>
<dbReference type="PANTHER" id="PTHR35392">
    <property type="entry name" value="ZN(II)2CYS6 TRANSCRIPTION FACTOR (EUROFUNG)-RELATED-RELATED"/>
    <property type="match status" value="1"/>
</dbReference>
<evidence type="ECO:0000256" key="2">
    <source>
        <dbReference type="SAM" id="MobiDB-lite"/>
    </source>
</evidence>
<dbReference type="EMBL" id="KV745082">
    <property type="protein sequence ID" value="OCK78069.1"/>
    <property type="molecule type" value="Genomic_DNA"/>
</dbReference>
<keyword evidence="1" id="KW-0539">Nucleus</keyword>
<sequence length="566" mass="63223">MEYFKASPQRCGMSLLHESHDSYAPQDGHIFVTSDTVPIPSVDNDVALHSTDDVITLDAVMEGGFDINDFFNLHEAAIDSSSVEASPLPQKLLNESSHNTSPTTMRTPFPEELDNDLAQFVSAERHRLIPPEPNQWGTQQSNEVSINGRLMASYSLVPAISSRVVQVPVMQTTCIPTSTVKLNKEYCPTLKRSAVEAEIPGIICFVSGTALHTQKKQKILTAEQREATRRVRAKGACLRCRVYKLKCSEGYPCERCESTFNKAYGSKTLQWTACVSSHLPDINIFAYGITILDDGQISMHGGKDSIQDPLQHVSMTLYECMLSSIDVGGDASLLANLDTLYKEVFEYLYGCCADEVHPFILRDRNPLHMLVQTNVILLGSPIIAEKLIGYVRYLQKMRAICGVLAFEALDKALERSTLAASSFERQVALIIQIALLLDQVVEMKGKLPAAVVCFAQDKTYGDMHQHLTQYIFYYFRKLISGVFDKDSPILKYCCNNDRGLYLDESFWASLSDLTGCPPLGKPLKTRKYADIGWKASYRGKSYGDPRFDLGELYHTLYSTGYPVRCN</sequence>
<dbReference type="InterPro" id="IPR052973">
    <property type="entry name" value="Fungal_sec-metab_reg_TF"/>
</dbReference>
<dbReference type="Proteomes" id="UP000250266">
    <property type="component" value="Unassembled WGS sequence"/>
</dbReference>
<feature type="domain" description="Zn(2)-C6 fungal-type" evidence="3">
    <location>
        <begin position="236"/>
        <end position="258"/>
    </location>
</feature>
<dbReference type="CDD" id="cd00067">
    <property type="entry name" value="GAL4"/>
    <property type="match status" value="1"/>
</dbReference>
<feature type="region of interest" description="Disordered" evidence="2">
    <location>
        <begin position="92"/>
        <end position="111"/>
    </location>
</feature>
<proteinExistence type="predicted"/>
<dbReference type="OrthoDB" id="3937761at2759"/>
<dbReference type="InterPro" id="IPR001138">
    <property type="entry name" value="Zn2Cys6_DnaBD"/>
</dbReference>
<feature type="compositionally biased region" description="Polar residues" evidence="2">
    <location>
        <begin position="93"/>
        <end position="106"/>
    </location>
</feature>
<evidence type="ECO:0000313" key="4">
    <source>
        <dbReference type="EMBL" id="OCK78069.1"/>
    </source>
</evidence>